<dbReference type="Proteomes" id="UP000520011">
    <property type="component" value="Unassembled WGS sequence"/>
</dbReference>
<feature type="transmembrane region" description="Helical" evidence="1">
    <location>
        <begin position="194"/>
        <end position="215"/>
    </location>
</feature>
<reference evidence="2 3" key="1">
    <citation type="submission" date="2020-08" db="EMBL/GenBank/DDBJ databases">
        <title>Genomic Encyclopedia of Type Strains, Phase IV (KMG-IV): sequencing the most valuable type-strain genomes for metagenomic binning, comparative biology and taxonomic classification.</title>
        <authorList>
            <person name="Goeker M."/>
        </authorList>
    </citation>
    <scope>NUCLEOTIDE SEQUENCE [LARGE SCALE GENOMIC DNA]</scope>
    <source>
        <strain evidence="2 3">DSM 16325</strain>
    </source>
</reference>
<evidence type="ECO:0000313" key="2">
    <source>
        <dbReference type="EMBL" id="MBB5323147.1"/>
    </source>
</evidence>
<comment type="caution">
    <text evidence="2">The sequence shown here is derived from an EMBL/GenBank/DDBJ whole genome shotgun (WGS) entry which is preliminary data.</text>
</comment>
<feature type="transmembrane region" description="Helical" evidence="1">
    <location>
        <begin position="385"/>
        <end position="405"/>
    </location>
</feature>
<evidence type="ECO:0000313" key="3">
    <source>
        <dbReference type="Proteomes" id="UP000520011"/>
    </source>
</evidence>
<keyword evidence="1" id="KW-0472">Membrane</keyword>
<proteinExistence type="predicted"/>
<protein>
    <submittedName>
        <fullName evidence="2">Uncharacterized protein</fullName>
    </submittedName>
</protein>
<feature type="transmembrane region" description="Helical" evidence="1">
    <location>
        <begin position="242"/>
        <end position="260"/>
    </location>
</feature>
<gene>
    <name evidence="2" type="ORF">HNQ34_000224</name>
</gene>
<keyword evidence="3" id="KW-1185">Reference proteome</keyword>
<dbReference type="AlphaFoldDB" id="A0A7W8IMC0"/>
<dbReference type="EMBL" id="JACHEP010000001">
    <property type="protein sequence ID" value="MBB5323147.1"/>
    <property type="molecule type" value="Genomic_DNA"/>
</dbReference>
<feature type="transmembrane region" description="Helical" evidence="1">
    <location>
        <begin position="48"/>
        <end position="67"/>
    </location>
</feature>
<feature type="transmembrane region" description="Helical" evidence="1">
    <location>
        <begin position="425"/>
        <end position="445"/>
    </location>
</feature>
<keyword evidence="1" id="KW-0812">Transmembrane</keyword>
<organism evidence="2 3">
    <name type="scientific">Anoxybacteroides tepidamans</name>
    <dbReference type="NCBI Taxonomy" id="265948"/>
    <lineage>
        <taxon>Bacteria</taxon>
        <taxon>Bacillati</taxon>
        <taxon>Bacillota</taxon>
        <taxon>Bacilli</taxon>
        <taxon>Bacillales</taxon>
        <taxon>Anoxybacillaceae</taxon>
        <taxon>Anoxybacteroides</taxon>
    </lineage>
</organism>
<accession>A0A7W8IMC0</accession>
<evidence type="ECO:0000256" key="1">
    <source>
        <dbReference type="SAM" id="Phobius"/>
    </source>
</evidence>
<sequence>MRVYIYTLLIALYVTSQFISDPIIDYSIGIMAMIALLSSVFYARGVYFISGAIFFIVGTILFLYNRLPWYTFVLHFRQVLGLLSLFFVLPFMNSLIRVGRYDQYLSLWLQHKMTDMRTLYRRSFSVCHLLGLFLNIATVPLLVKTLRIALKKFPNNVANKFYTQNLLRAYALCLTWSPMEVMISTTIDMTNVRYYTIFPILLFIAVIVAMIDWMLASYKYRSLSFTSTDQIMEHPNQVYQKVIQLLAMLVVFIFVVSSVQHILHKGFLFSVVISLVPVSLLWAVLIRRIKRYVMIALRHWKERTKGMANYFFMFLSAGLFVEMLSRSRLSTMLEEVFQVGAEQTLLLYVMIGIYFFVTSLLGFHPLVGLTLLVPLLQPILPTTSAVPLSIVLICCSLSTVMYSPYNISVSILAEELNENPYRIGRWNIGFAVSYMAVGILVAFLIEKLSQLYNG</sequence>
<name>A0A7W8IMC0_9BACL</name>
<feature type="transmembrane region" description="Helical" evidence="1">
    <location>
        <begin position="266"/>
        <end position="286"/>
    </location>
</feature>
<dbReference type="RefSeq" id="WP_183250917.1">
    <property type="nucleotide sequence ID" value="NZ_JACHEP010000001.1"/>
</dbReference>
<feature type="transmembrane region" description="Helical" evidence="1">
    <location>
        <begin position="345"/>
        <end position="373"/>
    </location>
</feature>
<feature type="transmembrane region" description="Helical" evidence="1">
    <location>
        <begin position="119"/>
        <end position="143"/>
    </location>
</feature>
<feature type="transmembrane region" description="Helical" evidence="1">
    <location>
        <begin position="307"/>
        <end position="325"/>
    </location>
</feature>
<feature type="transmembrane region" description="Helical" evidence="1">
    <location>
        <begin position="79"/>
        <end position="98"/>
    </location>
</feature>
<keyword evidence="1" id="KW-1133">Transmembrane helix</keyword>